<dbReference type="RefSeq" id="XP_001300609.1">
    <property type="nucleotide sequence ID" value="XM_001300608.1"/>
</dbReference>
<dbReference type="PANTHER" id="PTHR24182:SF13">
    <property type="entry name" value="LD18443P"/>
    <property type="match status" value="1"/>
</dbReference>
<evidence type="ECO:0000313" key="3">
    <source>
        <dbReference type="Proteomes" id="UP000001542"/>
    </source>
</evidence>
<sequence length="85" mass="10074">MCNDLGRFIAFTEIDRFDKDQILKSRLYPNPKEEFSFLELCCYHGAVDCFKLLRTKFNLEITQKCLELSFLRGNSEIMSECLKHK</sequence>
<proteinExistence type="predicted"/>
<dbReference type="InParanoid" id="A2G587"/>
<gene>
    <name evidence="2" type="ORF">TVAG_231460</name>
</gene>
<dbReference type="KEGG" id="tva:4745334"/>
<reference evidence="2" key="1">
    <citation type="submission" date="2006-10" db="EMBL/GenBank/DDBJ databases">
        <authorList>
            <person name="Amadeo P."/>
            <person name="Zhao Q."/>
            <person name="Wortman J."/>
            <person name="Fraser-Liggett C."/>
            <person name="Carlton J."/>
        </authorList>
    </citation>
    <scope>NUCLEOTIDE SEQUENCE</scope>
    <source>
        <strain evidence="2">G3</strain>
    </source>
</reference>
<evidence type="ECO:0000259" key="1">
    <source>
        <dbReference type="Pfam" id="PF11929"/>
    </source>
</evidence>
<feature type="domain" description="DUF3447" evidence="1">
    <location>
        <begin position="57"/>
        <end position="84"/>
    </location>
</feature>
<reference evidence="2" key="2">
    <citation type="journal article" date="2007" name="Science">
        <title>Draft genome sequence of the sexually transmitted pathogen Trichomonas vaginalis.</title>
        <authorList>
            <person name="Carlton J.M."/>
            <person name="Hirt R.P."/>
            <person name="Silva J.C."/>
            <person name="Delcher A.L."/>
            <person name="Schatz M."/>
            <person name="Zhao Q."/>
            <person name="Wortman J.R."/>
            <person name="Bidwell S.L."/>
            <person name="Alsmark U.C.M."/>
            <person name="Besteiro S."/>
            <person name="Sicheritz-Ponten T."/>
            <person name="Noel C.J."/>
            <person name="Dacks J.B."/>
            <person name="Foster P.G."/>
            <person name="Simillion C."/>
            <person name="Van de Peer Y."/>
            <person name="Miranda-Saavedra D."/>
            <person name="Barton G.J."/>
            <person name="Westrop G.D."/>
            <person name="Mueller S."/>
            <person name="Dessi D."/>
            <person name="Fiori P.L."/>
            <person name="Ren Q."/>
            <person name="Paulsen I."/>
            <person name="Zhang H."/>
            <person name="Bastida-Corcuera F.D."/>
            <person name="Simoes-Barbosa A."/>
            <person name="Brown M.T."/>
            <person name="Hayes R.D."/>
            <person name="Mukherjee M."/>
            <person name="Okumura C.Y."/>
            <person name="Schneider R."/>
            <person name="Smith A.J."/>
            <person name="Vanacova S."/>
            <person name="Villalvazo M."/>
            <person name="Haas B.J."/>
            <person name="Pertea M."/>
            <person name="Feldblyum T.V."/>
            <person name="Utterback T.R."/>
            <person name="Shu C.L."/>
            <person name="Osoegawa K."/>
            <person name="de Jong P.J."/>
            <person name="Hrdy I."/>
            <person name="Horvathova L."/>
            <person name="Zubacova Z."/>
            <person name="Dolezal P."/>
            <person name="Malik S.B."/>
            <person name="Logsdon J.M. Jr."/>
            <person name="Henze K."/>
            <person name="Gupta A."/>
            <person name="Wang C.C."/>
            <person name="Dunne R.L."/>
            <person name="Upcroft J.A."/>
            <person name="Upcroft P."/>
            <person name="White O."/>
            <person name="Salzberg S.L."/>
            <person name="Tang P."/>
            <person name="Chiu C.-H."/>
            <person name="Lee Y.-S."/>
            <person name="Embley T.M."/>
            <person name="Coombs G.H."/>
            <person name="Mottram J.C."/>
            <person name="Tachezy J."/>
            <person name="Fraser-Liggett C.M."/>
            <person name="Johnson P.J."/>
        </authorList>
    </citation>
    <scope>NUCLEOTIDE SEQUENCE [LARGE SCALE GENOMIC DNA]</scope>
    <source>
        <strain evidence="2">G3</strain>
    </source>
</reference>
<protein>
    <recommendedName>
        <fullName evidence="1">DUF3447 domain-containing protein</fullName>
    </recommendedName>
</protein>
<dbReference type="InterPro" id="IPR020683">
    <property type="entry name" value="DUF3447"/>
</dbReference>
<accession>A2G587</accession>
<organism evidence="2 3">
    <name type="scientific">Trichomonas vaginalis (strain ATCC PRA-98 / G3)</name>
    <dbReference type="NCBI Taxonomy" id="412133"/>
    <lineage>
        <taxon>Eukaryota</taxon>
        <taxon>Metamonada</taxon>
        <taxon>Parabasalia</taxon>
        <taxon>Trichomonadida</taxon>
        <taxon>Trichomonadidae</taxon>
        <taxon>Trichomonas</taxon>
    </lineage>
</organism>
<dbReference type="Pfam" id="PF11929">
    <property type="entry name" value="DUF3447"/>
    <property type="match status" value="1"/>
</dbReference>
<dbReference type="PANTHER" id="PTHR24182">
    <property type="entry name" value="ANKYRIN REPEAT AND SOCS BOX CONTAINING 4"/>
    <property type="match status" value="1"/>
</dbReference>
<keyword evidence="3" id="KW-1185">Reference proteome</keyword>
<dbReference type="EMBL" id="DS114413">
    <property type="protein sequence ID" value="EAX87679.1"/>
    <property type="molecule type" value="Genomic_DNA"/>
</dbReference>
<name>A2G587_TRIV3</name>
<dbReference type="InterPro" id="IPR036770">
    <property type="entry name" value="Ankyrin_rpt-contain_sf"/>
</dbReference>
<dbReference type="AlphaFoldDB" id="A2G587"/>
<dbReference type="SUPFAM" id="SSF48403">
    <property type="entry name" value="Ankyrin repeat"/>
    <property type="match status" value="1"/>
</dbReference>
<dbReference type="VEuPathDB" id="TrichDB:TVAGG3_0549590"/>
<evidence type="ECO:0000313" key="2">
    <source>
        <dbReference type="EMBL" id="EAX87679.1"/>
    </source>
</evidence>
<dbReference type="Proteomes" id="UP000001542">
    <property type="component" value="Unassembled WGS sequence"/>
</dbReference>